<keyword evidence="1" id="KW-0489">Methyltransferase</keyword>
<gene>
    <name evidence="2" type="ORF">AWC12_07275</name>
    <name evidence="1" type="ORF">OY187_18860</name>
</gene>
<protein>
    <submittedName>
        <fullName evidence="1">Class I SAM-dependent methyltransferase</fullName>
    </submittedName>
</protein>
<proteinExistence type="predicted"/>
<evidence type="ECO:0000313" key="2">
    <source>
        <dbReference type="EMBL" id="ORV90537.1"/>
    </source>
</evidence>
<comment type="caution">
    <text evidence="2">The sequence shown here is derived from an EMBL/GenBank/DDBJ whole genome shotgun (WGS) entry which is preliminary data.</text>
</comment>
<keyword evidence="4" id="KW-1185">Reference proteome</keyword>
<evidence type="ECO:0000313" key="4">
    <source>
        <dbReference type="Proteomes" id="UP001084650"/>
    </source>
</evidence>
<dbReference type="Pfam" id="PF13578">
    <property type="entry name" value="Methyltransf_24"/>
    <property type="match status" value="1"/>
</dbReference>
<dbReference type="PANTHER" id="PTHR40036:SF1">
    <property type="entry name" value="MACROCIN O-METHYLTRANSFERASE"/>
    <property type="match status" value="1"/>
</dbReference>
<dbReference type="GO" id="GO:0008168">
    <property type="term" value="F:methyltransferase activity"/>
    <property type="evidence" value="ECO:0007669"/>
    <property type="project" value="UniProtKB-KW"/>
</dbReference>
<dbReference type="Proteomes" id="UP000193622">
    <property type="component" value="Unassembled WGS sequence"/>
</dbReference>
<dbReference type="InterPro" id="IPR008884">
    <property type="entry name" value="TylF_MeTrfase"/>
</dbReference>
<dbReference type="InterPro" id="IPR029063">
    <property type="entry name" value="SAM-dependent_MTases_sf"/>
</dbReference>
<keyword evidence="1" id="KW-0808">Transferase</keyword>
<dbReference type="PANTHER" id="PTHR40036">
    <property type="entry name" value="MACROCIN O-METHYLTRANSFERASE"/>
    <property type="match status" value="1"/>
</dbReference>
<dbReference type="AlphaFoldDB" id="A0A1X1WV84"/>
<organism evidence="2 3">
    <name type="scientific">Mycolicibacterium iranicum</name>
    <name type="common">Mycobacterium iranicum</name>
    <dbReference type="NCBI Taxonomy" id="912594"/>
    <lineage>
        <taxon>Bacteria</taxon>
        <taxon>Bacillati</taxon>
        <taxon>Actinomycetota</taxon>
        <taxon>Actinomycetes</taxon>
        <taxon>Mycobacteriales</taxon>
        <taxon>Mycobacteriaceae</taxon>
        <taxon>Mycolicibacterium</taxon>
    </lineage>
</organism>
<evidence type="ECO:0000313" key="3">
    <source>
        <dbReference type="Proteomes" id="UP000193622"/>
    </source>
</evidence>
<reference evidence="1" key="2">
    <citation type="submission" date="2022-12" db="EMBL/GenBank/DDBJ databases">
        <title>Whole genome sequence of Mycolicibacterium iranicum strain SBH312.</title>
        <authorList>
            <person name="Jani J."/>
            <person name="Arifin Mustapha Z."/>
            <person name="Ahmed K."/>
            <person name="Kai Ling C."/>
        </authorList>
    </citation>
    <scope>NUCLEOTIDE SEQUENCE</scope>
    <source>
        <strain evidence="1">SBH312</strain>
    </source>
</reference>
<name>A0A1X1WV84_MYCIR</name>
<dbReference type="Gene3D" id="3.40.50.150">
    <property type="entry name" value="Vaccinia Virus protein VP39"/>
    <property type="match status" value="1"/>
</dbReference>
<dbReference type="RefSeq" id="WP_085173039.1">
    <property type="nucleotide sequence ID" value="NZ_JAPQYE010000008.1"/>
</dbReference>
<sequence length="209" mass="23598">MTPAQLANLNAAQSYLELGYWLKHEAGQTPEVVADDEALFSVALAKVDGAKPLYLEFGVFEGRSMRWWSQHLRNPDARLVGFDSFQGLPDDWRPGLPAGTFATAGPPLIDDDRVSFQVGWFDDTLRDFAIPDHDQLIINVDADLYSSAVTVLTWAEKHLRPGSLIYFDEFPDRDHEMRALMEFLDRGQFDLRPIAIANGGFHWLFEVVA</sequence>
<dbReference type="EMBL" id="LQPC01000020">
    <property type="protein sequence ID" value="ORV90537.1"/>
    <property type="molecule type" value="Genomic_DNA"/>
</dbReference>
<dbReference type="EMBL" id="JAPQYE010000008">
    <property type="protein sequence ID" value="MCZ0730111.1"/>
    <property type="molecule type" value="Genomic_DNA"/>
</dbReference>
<evidence type="ECO:0000313" key="1">
    <source>
        <dbReference type="EMBL" id="MCZ0730111.1"/>
    </source>
</evidence>
<dbReference type="Proteomes" id="UP001084650">
    <property type="component" value="Unassembled WGS sequence"/>
</dbReference>
<accession>A0A1X1WV84</accession>
<dbReference type="SUPFAM" id="SSF53335">
    <property type="entry name" value="S-adenosyl-L-methionine-dependent methyltransferases"/>
    <property type="match status" value="1"/>
</dbReference>
<dbReference type="GO" id="GO:0032259">
    <property type="term" value="P:methylation"/>
    <property type="evidence" value="ECO:0007669"/>
    <property type="project" value="UniProtKB-KW"/>
</dbReference>
<reference evidence="2 3" key="1">
    <citation type="submission" date="2016-01" db="EMBL/GenBank/DDBJ databases">
        <title>The new phylogeny of the genus Mycobacterium.</title>
        <authorList>
            <person name="Tarcisio F."/>
            <person name="Conor M."/>
            <person name="Antonella G."/>
            <person name="Elisabetta G."/>
            <person name="Giulia F.S."/>
            <person name="Sara T."/>
            <person name="Anna F."/>
            <person name="Clotilde B."/>
            <person name="Roberto B."/>
            <person name="Veronica D.S."/>
            <person name="Fabio R."/>
            <person name="Monica P."/>
            <person name="Olivier J."/>
            <person name="Enrico T."/>
            <person name="Nicola S."/>
        </authorList>
    </citation>
    <scope>NUCLEOTIDE SEQUENCE [LARGE SCALE GENOMIC DNA]</scope>
    <source>
        <strain evidence="2 3">DSM 45541</strain>
    </source>
</reference>